<comment type="caution">
    <text evidence="2">The sequence shown here is derived from an EMBL/GenBank/DDBJ whole genome shotgun (WGS) entry which is preliminary data.</text>
</comment>
<evidence type="ECO:0000313" key="3">
    <source>
        <dbReference type="Proteomes" id="UP000266841"/>
    </source>
</evidence>
<gene>
    <name evidence="2" type="ORF">THAOC_33801</name>
</gene>
<sequence>PAALPRRLAPPHRYDSNIVRRSSFLHFRRRSALVAKRRLSSRPAAVLTDSTAVSQLLALVRPYERRENSDTSLQPSLGQPSPVGGRLNLSAPWPLFIGGHARRKAG</sequence>
<evidence type="ECO:0000313" key="2">
    <source>
        <dbReference type="EMBL" id="EJK47472.1"/>
    </source>
</evidence>
<proteinExistence type="predicted"/>
<evidence type="ECO:0000256" key="1">
    <source>
        <dbReference type="SAM" id="MobiDB-lite"/>
    </source>
</evidence>
<organism evidence="2 3">
    <name type="scientific">Thalassiosira oceanica</name>
    <name type="common">Marine diatom</name>
    <dbReference type="NCBI Taxonomy" id="159749"/>
    <lineage>
        <taxon>Eukaryota</taxon>
        <taxon>Sar</taxon>
        <taxon>Stramenopiles</taxon>
        <taxon>Ochrophyta</taxon>
        <taxon>Bacillariophyta</taxon>
        <taxon>Coscinodiscophyceae</taxon>
        <taxon>Thalassiosirophycidae</taxon>
        <taxon>Thalassiosirales</taxon>
        <taxon>Thalassiosiraceae</taxon>
        <taxon>Thalassiosira</taxon>
    </lineage>
</organism>
<feature type="compositionally biased region" description="Polar residues" evidence="1">
    <location>
        <begin position="70"/>
        <end position="79"/>
    </location>
</feature>
<accession>K0RL92</accession>
<name>K0RL92_THAOC</name>
<keyword evidence="3" id="KW-1185">Reference proteome</keyword>
<dbReference type="EMBL" id="AGNL01046918">
    <property type="protein sequence ID" value="EJK47472.1"/>
    <property type="molecule type" value="Genomic_DNA"/>
</dbReference>
<dbReference type="AlphaFoldDB" id="K0RL92"/>
<feature type="non-terminal residue" evidence="2">
    <location>
        <position position="1"/>
    </location>
</feature>
<dbReference type="Proteomes" id="UP000266841">
    <property type="component" value="Unassembled WGS sequence"/>
</dbReference>
<feature type="region of interest" description="Disordered" evidence="1">
    <location>
        <begin position="64"/>
        <end position="84"/>
    </location>
</feature>
<protein>
    <submittedName>
        <fullName evidence="2">Uncharacterized protein</fullName>
    </submittedName>
</protein>
<reference evidence="2 3" key="1">
    <citation type="journal article" date="2012" name="Genome Biol.">
        <title>Genome and low-iron response of an oceanic diatom adapted to chronic iron limitation.</title>
        <authorList>
            <person name="Lommer M."/>
            <person name="Specht M."/>
            <person name="Roy A.S."/>
            <person name="Kraemer L."/>
            <person name="Andreson R."/>
            <person name="Gutowska M.A."/>
            <person name="Wolf J."/>
            <person name="Bergner S.V."/>
            <person name="Schilhabel M.B."/>
            <person name="Klostermeier U.C."/>
            <person name="Beiko R.G."/>
            <person name="Rosenstiel P."/>
            <person name="Hippler M."/>
            <person name="Laroche J."/>
        </authorList>
    </citation>
    <scope>NUCLEOTIDE SEQUENCE [LARGE SCALE GENOMIC DNA]</scope>
    <source>
        <strain evidence="2 3">CCMP1005</strain>
    </source>
</reference>